<evidence type="ECO:0000256" key="4">
    <source>
        <dbReference type="ARBA" id="ARBA00022842"/>
    </source>
</evidence>
<sequence length="281" mass="30036">MGSSRSVILCADDFGLADGVSRGIVELAGMGRLSATGAMTNMPGWRRAAPGLRPLRDRIAVGLHLNLTAGSPLGPMPGLAPTGTFPSLKDLLPKALKRQLPAGEIAGEIGRQIDAFEETFGEAPAFVDGHQHVHVLPVIRPALIRTLTARGHAGRVWLRDPADRATAILRRPIGRGKALTVKALARGFARSAHAAGFRTNKGFSGFAPLDLSVPAQRVFEEAFSHLGGHPLVMCHPGYVDDELRALDPALESREAELDYLKSDAFSELLQERELRLIGSVA</sequence>
<dbReference type="InterPro" id="IPR011330">
    <property type="entry name" value="Glyco_hydro/deAcase_b/a-brl"/>
</dbReference>
<dbReference type="Proteomes" id="UP001017257">
    <property type="component" value="Chromosome"/>
</dbReference>
<dbReference type="PANTHER" id="PTHR31609:SF1">
    <property type="entry name" value="CARBOHYDRATE DEACETYLASE"/>
    <property type="match status" value="1"/>
</dbReference>
<gene>
    <name evidence="6" type="ORF">HPT29_017455</name>
</gene>
<dbReference type="PANTHER" id="PTHR31609">
    <property type="entry name" value="YDJC DEACETYLASE FAMILY MEMBER"/>
    <property type="match status" value="1"/>
</dbReference>
<keyword evidence="2" id="KW-0479">Metal-binding</keyword>
<keyword evidence="7" id="KW-1185">Reference proteome</keyword>
<evidence type="ECO:0000256" key="1">
    <source>
        <dbReference type="ARBA" id="ARBA00001946"/>
    </source>
</evidence>
<reference evidence="6" key="1">
    <citation type="submission" date="2022-08" db="EMBL/GenBank/DDBJ databases">
        <title>Microvirga terrae sp. nov., isolated from soil.</title>
        <authorList>
            <person name="Kim K.H."/>
            <person name="Seo Y.L."/>
            <person name="Kim J.M."/>
            <person name="Lee J.K."/>
            <person name="Han D.M."/>
            <person name="Jeon C.O."/>
        </authorList>
    </citation>
    <scope>NUCLEOTIDE SEQUENCE</scope>
    <source>
        <strain evidence="6">R24</strain>
    </source>
</reference>
<evidence type="ECO:0000313" key="7">
    <source>
        <dbReference type="Proteomes" id="UP001017257"/>
    </source>
</evidence>
<keyword evidence="5" id="KW-0119">Carbohydrate metabolism</keyword>
<dbReference type="SUPFAM" id="SSF88713">
    <property type="entry name" value="Glycoside hydrolase/deacetylase"/>
    <property type="match status" value="1"/>
</dbReference>
<dbReference type="EMBL" id="CP102845">
    <property type="protein sequence ID" value="UVF18288.1"/>
    <property type="molecule type" value="Genomic_DNA"/>
</dbReference>
<comment type="cofactor">
    <cofactor evidence="1">
        <name>Mg(2+)</name>
        <dbReference type="ChEBI" id="CHEBI:18420"/>
    </cofactor>
</comment>
<organism evidence="6 7">
    <name type="scientific">Microvirga terrae</name>
    <dbReference type="NCBI Taxonomy" id="2740529"/>
    <lineage>
        <taxon>Bacteria</taxon>
        <taxon>Pseudomonadati</taxon>
        <taxon>Pseudomonadota</taxon>
        <taxon>Alphaproteobacteria</taxon>
        <taxon>Hyphomicrobiales</taxon>
        <taxon>Methylobacteriaceae</taxon>
        <taxon>Microvirga</taxon>
    </lineage>
</organism>
<dbReference type="InterPro" id="IPR006879">
    <property type="entry name" value="YdjC-like"/>
</dbReference>
<accession>A0ABY5RM31</accession>
<evidence type="ECO:0000256" key="5">
    <source>
        <dbReference type="ARBA" id="ARBA00023277"/>
    </source>
</evidence>
<dbReference type="RefSeq" id="WP_173945554.1">
    <property type="nucleotide sequence ID" value="NZ_CP102845.1"/>
</dbReference>
<keyword evidence="4" id="KW-0460">Magnesium</keyword>
<evidence type="ECO:0000256" key="2">
    <source>
        <dbReference type="ARBA" id="ARBA00022723"/>
    </source>
</evidence>
<dbReference type="Gene3D" id="3.20.20.370">
    <property type="entry name" value="Glycoside hydrolase/deacetylase"/>
    <property type="match status" value="1"/>
</dbReference>
<keyword evidence="3" id="KW-0378">Hydrolase</keyword>
<proteinExistence type="predicted"/>
<evidence type="ECO:0000256" key="3">
    <source>
        <dbReference type="ARBA" id="ARBA00022801"/>
    </source>
</evidence>
<dbReference type="CDD" id="cd10807">
    <property type="entry name" value="YdjC_like_3"/>
    <property type="match status" value="1"/>
</dbReference>
<dbReference type="Pfam" id="PF04794">
    <property type="entry name" value="YdjC"/>
    <property type="match status" value="1"/>
</dbReference>
<evidence type="ECO:0000313" key="6">
    <source>
        <dbReference type="EMBL" id="UVF18288.1"/>
    </source>
</evidence>
<protein>
    <submittedName>
        <fullName evidence="6">ChbG/HpnK family deacetylase</fullName>
    </submittedName>
</protein>
<name>A0ABY5RM31_9HYPH</name>